<gene>
    <name evidence="4" type="ORF">GCM10009827_059710</name>
</gene>
<keyword evidence="2" id="KW-1133">Transmembrane helix</keyword>
<comment type="similarity">
    <text evidence="1">Belongs to the CapA family.</text>
</comment>
<dbReference type="PANTHER" id="PTHR33393:SF13">
    <property type="entry name" value="PGA BIOSYNTHESIS PROTEIN CAPA"/>
    <property type="match status" value="1"/>
</dbReference>
<accession>A0ABP4LZ94</accession>
<dbReference type="InterPro" id="IPR019079">
    <property type="entry name" value="Capsule_synth_CapA"/>
</dbReference>
<feature type="transmembrane region" description="Helical" evidence="2">
    <location>
        <begin position="12"/>
        <end position="31"/>
    </location>
</feature>
<dbReference type="PANTHER" id="PTHR33393">
    <property type="entry name" value="POLYGLUTAMINE SYNTHESIS ACCESSORY PROTEIN RV0574C-RELATED"/>
    <property type="match status" value="1"/>
</dbReference>
<dbReference type="InterPro" id="IPR052169">
    <property type="entry name" value="CW_Biosynth-Accessory"/>
</dbReference>
<dbReference type="RefSeq" id="WP_344505619.1">
    <property type="nucleotide sequence ID" value="NZ_BAAAQD010000012.1"/>
</dbReference>
<evidence type="ECO:0000313" key="5">
    <source>
        <dbReference type="Proteomes" id="UP001501470"/>
    </source>
</evidence>
<reference evidence="5" key="1">
    <citation type="journal article" date="2019" name="Int. J. Syst. Evol. Microbiol.">
        <title>The Global Catalogue of Microorganisms (GCM) 10K type strain sequencing project: providing services to taxonomists for standard genome sequencing and annotation.</title>
        <authorList>
            <consortium name="The Broad Institute Genomics Platform"/>
            <consortium name="The Broad Institute Genome Sequencing Center for Infectious Disease"/>
            <person name="Wu L."/>
            <person name="Ma J."/>
        </authorList>
    </citation>
    <scope>NUCLEOTIDE SEQUENCE [LARGE SCALE GENOMIC DNA]</scope>
    <source>
        <strain evidence="5">JCM 15933</strain>
    </source>
</reference>
<comment type="caution">
    <text evidence="4">The sequence shown here is derived from an EMBL/GenBank/DDBJ whole genome shotgun (WGS) entry which is preliminary data.</text>
</comment>
<name>A0ABP4LZ94_9ACTN</name>
<dbReference type="Proteomes" id="UP001501470">
    <property type="component" value="Unassembled WGS sequence"/>
</dbReference>
<dbReference type="CDD" id="cd07381">
    <property type="entry name" value="MPP_CapA"/>
    <property type="match status" value="1"/>
</dbReference>
<evidence type="ECO:0000259" key="3">
    <source>
        <dbReference type="SMART" id="SM00854"/>
    </source>
</evidence>
<evidence type="ECO:0000256" key="2">
    <source>
        <dbReference type="SAM" id="Phobius"/>
    </source>
</evidence>
<dbReference type="SUPFAM" id="SSF56300">
    <property type="entry name" value="Metallo-dependent phosphatases"/>
    <property type="match status" value="1"/>
</dbReference>
<protein>
    <submittedName>
        <fullName evidence="4">CapA family protein</fullName>
    </submittedName>
</protein>
<dbReference type="InterPro" id="IPR029052">
    <property type="entry name" value="Metallo-depent_PP-like"/>
</dbReference>
<keyword evidence="2" id="KW-0472">Membrane</keyword>
<dbReference type="EMBL" id="BAAAQD010000012">
    <property type="protein sequence ID" value="GAA1533735.1"/>
    <property type="molecule type" value="Genomic_DNA"/>
</dbReference>
<proteinExistence type="inferred from homology"/>
<feature type="domain" description="Capsule synthesis protein CapA" evidence="3">
    <location>
        <begin position="59"/>
        <end position="303"/>
    </location>
</feature>
<evidence type="ECO:0000256" key="1">
    <source>
        <dbReference type="ARBA" id="ARBA00005662"/>
    </source>
</evidence>
<keyword evidence="2" id="KW-0812">Transmembrane</keyword>
<dbReference type="Pfam" id="PF09587">
    <property type="entry name" value="PGA_cap"/>
    <property type="match status" value="1"/>
</dbReference>
<organism evidence="4 5">
    <name type="scientific">Dactylosporangium maewongense</name>
    <dbReference type="NCBI Taxonomy" id="634393"/>
    <lineage>
        <taxon>Bacteria</taxon>
        <taxon>Bacillati</taxon>
        <taxon>Actinomycetota</taxon>
        <taxon>Actinomycetes</taxon>
        <taxon>Micromonosporales</taxon>
        <taxon>Micromonosporaceae</taxon>
        <taxon>Dactylosporangium</taxon>
    </lineage>
</organism>
<dbReference type="SMART" id="SM00854">
    <property type="entry name" value="PGA_cap"/>
    <property type="match status" value="1"/>
</dbReference>
<keyword evidence="5" id="KW-1185">Reference proteome</keyword>
<evidence type="ECO:0000313" key="4">
    <source>
        <dbReference type="EMBL" id="GAA1533735.1"/>
    </source>
</evidence>
<sequence length="402" mass="43297">MQKTRSLRPKWGMLGTVIVVAAAVFAVYRIGPWAPETEPETGTPRPLGSPVAVAGRSVSVIGAGDILLHPDLWNQAKQDGGGTMDYAPMLAGVKDSIEASDLALCHMETPVAPPGGPYTGFPRFSVPQEVVRAIKAVGYEGCSTGSNHSIDQGFDGVKRTLDAFDQAQLGHAGTARSADEAKRPQLYTVKGVKIAHLSYAKYFNGLNRPAGQEWVANLIDPKKIEADAAAARTAGAEIVVVSLHWGTEYVHEPDVDQQTWARAVAALRNVDVVFGHHAHVVQPVERISGKWIVYGMGNQIARHEEPINDNREGVMVRVTFTPSSEAKRWTVAAVEAIPTFVDLNPDIRVIDLERALADPGLPAARRRIYEAAVERIQGHLLTRGADEAGLIVRGTAPAPRTS</sequence>
<dbReference type="Gene3D" id="3.60.21.10">
    <property type="match status" value="1"/>
</dbReference>